<organism evidence="3 4">
    <name type="scientific">Halorientalis pallida</name>
    <dbReference type="NCBI Taxonomy" id="2479928"/>
    <lineage>
        <taxon>Archaea</taxon>
        <taxon>Methanobacteriati</taxon>
        <taxon>Methanobacteriota</taxon>
        <taxon>Stenosarchaea group</taxon>
        <taxon>Halobacteria</taxon>
        <taxon>Halobacteriales</taxon>
        <taxon>Haloarculaceae</taxon>
        <taxon>Halorientalis</taxon>
    </lineage>
</organism>
<accession>A0A498L5J7</accession>
<name>A0A498L5J7_9EURY</name>
<proteinExistence type="predicted"/>
<evidence type="ECO:0000259" key="2">
    <source>
        <dbReference type="Pfam" id="PF24035"/>
    </source>
</evidence>
<sequence length="111" mass="12109">MEPQEQNTIADDHTQSLGERTADEVAGLATSDRHRALADERRRTLLSILEAPPVPRRLDDLAAAVATAEADGDVPAPEAAESVRIALHHCHLPMLSELGLLDYDPDARRIE</sequence>
<evidence type="ECO:0000313" key="4">
    <source>
        <dbReference type="Proteomes" id="UP000289691"/>
    </source>
</evidence>
<dbReference type="Proteomes" id="UP000289691">
    <property type="component" value="Unassembled WGS sequence"/>
</dbReference>
<comment type="caution">
    <text evidence="3">The sequence shown here is derived from an EMBL/GenBank/DDBJ whole genome shotgun (WGS) entry which is preliminary data.</text>
</comment>
<gene>
    <name evidence="3" type="ORF">EAF64_02610</name>
</gene>
<dbReference type="OrthoDB" id="177799at2157"/>
<dbReference type="RefSeq" id="WP_129067405.1">
    <property type="nucleotide sequence ID" value="NZ_RDFA01000001.1"/>
</dbReference>
<dbReference type="AlphaFoldDB" id="A0A498L5J7"/>
<feature type="region of interest" description="Disordered" evidence="1">
    <location>
        <begin position="1"/>
        <end position="33"/>
    </location>
</feature>
<keyword evidence="4" id="KW-1185">Reference proteome</keyword>
<feature type="domain" description="DUF7344" evidence="2">
    <location>
        <begin position="34"/>
        <end position="111"/>
    </location>
</feature>
<protein>
    <recommendedName>
        <fullName evidence="2">DUF7344 domain-containing protein</fullName>
    </recommendedName>
</protein>
<dbReference type="EMBL" id="RDFA01000001">
    <property type="protein sequence ID" value="RXK51542.1"/>
    <property type="molecule type" value="Genomic_DNA"/>
</dbReference>
<reference evidence="3 4" key="1">
    <citation type="submission" date="2019-01" db="EMBL/GenBank/DDBJ databases">
        <title>Halorientalis sp. F13-25 a new haloarchaeum isolated from hypersaline water.</title>
        <authorList>
            <person name="Ana D.-V."/>
            <person name="Cristina S.-P."/>
            <person name="Antonio V."/>
        </authorList>
    </citation>
    <scope>NUCLEOTIDE SEQUENCE [LARGE SCALE GENOMIC DNA]</scope>
    <source>
        <strain evidence="3 4">F13-25</strain>
    </source>
</reference>
<dbReference type="InterPro" id="IPR055768">
    <property type="entry name" value="DUF7344"/>
</dbReference>
<evidence type="ECO:0000256" key="1">
    <source>
        <dbReference type="SAM" id="MobiDB-lite"/>
    </source>
</evidence>
<evidence type="ECO:0000313" key="3">
    <source>
        <dbReference type="EMBL" id="RXK51542.1"/>
    </source>
</evidence>
<dbReference type="Pfam" id="PF24035">
    <property type="entry name" value="DUF7344"/>
    <property type="match status" value="1"/>
</dbReference>